<feature type="transmembrane region" description="Helical" evidence="2">
    <location>
        <begin position="241"/>
        <end position="258"/>
    </location>
</feature>
<dbReference type="RefSeq" id="WP_058353676.1">
    <property type="nucleotide sequence ID" value="NZ_CABMMD010000186.1"/>
</dbReference>
<accession>A0A0V8QCG6</accession>
<name>A0A0V8QCG6_9FIRM</name>
<dbReference type="PROSITE" id="PS51746">
    <property type="entry name" value="PPM_2"/>
    <property type="match status" value="1"/>
</dbReference>
<evidence type="ECO:0000313" key="4">
    <source>
        <dbReference type="EMBL" id="KSV58083.1"/>
    </source>
</evidence>
<feature type="transmembrane region" description="Helical" evidence="2">
    <location>
        <begin position="156"/>
        <end position="171"/>
    </location>
</feature>
<dbReference type="Proteomes" id="UP000054874">
    <property type="component" value="Unassembled WGS sequence"/>
</dbReference>
<dbReference type="SMART" id="SM00331">
    <property type="entry name" value="PP2C_SIG"/>
    <property type="match status" value="1"/>
</dbReference>
<feature type="transmembrane region" description="Helical" evidence="2">
    <location>
        <begin position="93"/>
        <end position="112"/>
    </location>
</feature>
<feature type="transmembrane region" description="Helical" evidence="2">
    <location>
        <begin position="12"/>
        <end position="34"/>
    </location>
</feature>
<feature type="transmembrane region" description="Helical" evidence="2">
    <location>
        <begin position="270"/>
        <end position="286"/>
    </location>
</feature>
<dbReference type="SUPFAM" id="SSF81606">
    <property type="entry name" value="PP2C-like"/>
    <property type="match status" value="1"/>
</dbReference>
<feature type="transmembrane region" description="Helical" evidence="2">
    <location>
        <begin position="63"/>
        <end position="81"/>
    </location>
</feature>
<sequence>MKEKQRKLCMDVLGMLIGRGCMLGMNPIGMGYFLSVYAQEPKRPLLAVCILLGMSTVMKETELVKYGLSMLVSVTVFHLAEHTGKRLTAELKYAVGAGVGAVLALTGGMFTIQYKTYIIMAILEGILIFVFARLFQAGIGYFLYHRKREGMSSEEMVSTGILIGVMAYGMPDMGLETVSAAAALSYFLVLITGYKYGPGLGAIAGAACGIALAFQGKEVVLIGILCVLGIGAGLFQETGKWWTGIAFLATGVSVGYLYADTLMEMESVKALVIGCGAFLCIPAKYVKPMSWNRSEEKDTYVRQNIQLLTKNKVQEFSDSLQQLSGSFSKFTRERQAVSYADVNEIFEDISGRFCRECDRCQSCWGDEYDFTYAAAQSLFLTARKQGYVAMEDVPENFCSQCIHAGEFVEETNYLLQKMKESLGIENRLAESRQAVAGQLHEMARMMRDFASELYEIKEVRTKLEEEMIERLKKNHIDVQKLVIMERRERRKEIHLMGRMRLGRCVTAREIAVMLGQVMGKRLKPAEQTKTVLGRELEVMVFIEDTPYKTLTGVARATKEGEEISGDNFSILSLDNGEEVLLLSDGMGSGEQANRESCLVVELLEHFLEAGFDKEAAIRMINSTYVLQSDSQSFSTIDLGSIDLYTGKIEFLKLGGAASFIKRRDGIQCIRAETFPAGMFQQIELLHQTETLSDGEFVVMVTDGILDCFEGENKEDYIAFLLEETKSINPREIADYILHKALEENQNKNLDDMTVLVAGLWEKA</sequence>
<dbReference type="InterPro" id="IPR036457">
    <property type="entry name" value="PPM-type-like_dom_sf"/>
</dbReference>
<feature type="transmembrane region" description="Helical" evidence="2">
    <location>
        <begin position="183"/>
        <end position="212"/>
    </location>
</feature>
<keyword evidence="1" id="KW-0378">Hydrolase</keyword>
<dbReference type="AlphaFoldDB" id="A0A0V8QCG6"/>
<dbReference type="EMBL" id="LNAM01000186">
    <property type="protein sequence ID" value="KSV58083.1"/>
    <property type="molecule type" value="Genomic_DNA"/>
</dbReference>
<dbReference type="PANTHER" id="PTHR43156:SF2">
    <property type="entry name" value="STAGE II SPORULATION PROTEIN E"/>
    <property type="match status" value="1"/>
</dbReference>
<reference evidence="4 5" key="1">
    <citation type="submission" date="2015-11" db="EMBL/GenBank/DDBJ databases">
        <title>Butyribacter intestini gen. nov., sp. nov., a butyric acid-producing bacterium of the family Lachnospiraceae isolated from the human faeces.</title>
        <authorList>
            <person name="Zou Y."/>
            <person name="Xue W."/>
            <person name="Luo G."/>
            <person name="Lv M."/>
        </authorList>
    </citation>
    <scope>NUCLEOTIDE SEQUENCE [LARGE SCALE GENOMIC DNA]</scope>
    <source>
        <strain evidence="4 5">ACET-33324</strain>
    </source>
</reference>
<feature type="domain" description="PPM-type phosphatase" evidence="3">
    <location>
        <begin position="550"/>
        <end position="759"/>
    </location>
</feature>
<gene>
    <name evidence="4" type="ORF">ASU35_03355</name>
</gene>
<dbReference type="Pfam" id="PF19732">
    <property type="entry name" value="SpoIIE_N"/>
    <property type="match status" value="1"/>
</dbReference>
<keyword evidence="2" id="KW-0472">Membrane</keyword>
<dbReference type="Pfam" id="PF07228">
    <property type="entry name" value="SpoIIE"/>
    <property type="match status" value="1"/>
</dbReference>
<keyword evidence="2" id="KW-0812">Transmembrane</keyword>
<evidence type="ECO:0000256" key="1">
    <source>
        <dbReference type="ARBA" id="ARBA00022801"/>
    </source>
</evidence>
<organism evidence="4 5">
    <name type="scientific">Acetivibrio ethanolgignens</name>
    <dbReference type="NCBI Taxonomy" id="290052"/>
    <lineage>
        <taxon>Bacteria</taxon>
        <taxon>Bacillati</taxon>
        <taxon>Bacillota</taxon>
        <taxon>Clostridia</taxon>
        <taxon>Eubacteriales</taxon>
        <taxon>Oscillospiraceae</taxon>
        <taxon>Acetivibrio</taxon>
    </lineage>
</organism>
<dbReference type="InterPro" id="IPR052016">
    <property type="entry name" value="Bact_Sigma-Reg"/>
</dbReference>
<dbReference type="InterPro" id="IPR014221">
    <property type="entry name" value="SpoII_E"/>
</dbReference>
<keyword evidence="2" id="KW-1133">Transmembrane helix</keyword>
<evidence type="ECO:0000259" key="3">
    <source>
        <dbReference type="PROSITE" id="PS51746"/>
    </source>
</evidence>
<dbReference type="GO" id="GO:0004722">
    <property type="term" value="F:protein serine/threonine phosphatase activity"/>
    <property type="evidence" value="ECO:0007669"/>
    <property type="project" value="InterPro"/>
</dbReference>
<dbReference type="OrthoDB" id="9763774at2"/>
<keyword evidence="5" id="KW-1185">Reference proteome</keyword>
<comment type="caution">
    <text evidence="4">The sequence shown here is derived from an EMBL/GenBank/DDBJ whole genome shotgun (WGS) entry which is preliminary data.</text>
</comment>
<dbReference type="NCBIfam" id="TIGR02865">
    <property type="entry name" value="spore_II_E"/>
    <property type="match status" value="1"/>
</dbReference>
<dbReference type="InterPro" id="IPR001932">
    <property type="entry name" value="PPM-type_phosphatase-like_dom"/>
</dbReference>
<dbReference type="STRING" id="290052.ASU35_03355"/>
<protein>
    <recommendedName>
        <fullName evidence="3">PPM-type phosphatase domain-containing protein</fullName>
    </recommendedName>
</protein>
<dbReference type="InterPro" id="IPR045768">
    <property type="entry name" value="SpoIIE_N"/>
</dbReference>
<dbReference type="Gene3D" id="3.60.40.10">
    <property type="entry name" value="PPM-type phosphatase domain"/>
    <property type="match status" value="1"/>
</dbReference>
<evidence type="ECO:0000313" key="5">
    <source>
        <dbReference type="Proteomes" id="UP000054874"/>
    </source>
</evidence>
<proteinExistence type="predicted"/>
<feature type="transmembrane region" description="Helical" evidence="2">
    <location>
        <begin position="219"/>
        <end position="235"/>
    </location>
</feature>
<feature type="transmembrane region" description="Helical" evidence="2">
    <location>
        <begin position="118"/>
        <end position="144"/>
    </location>
</feature>
<dbReference type="PANTHER" id="PTHR43156">
    <property type="entry name" value="STAGE II SPORULATION PROTEIN E-RELATED"/>
    <property type="match status" value="1"/>
</dbReference>
<evidence type="ECO:0000256" key="2">
    <source>
        <dbReference type="SAM" id="Phobius"/>
    </source>
</evidence>